<dbReference type="AlphaFoldDB" id="A0A099K9U1"/>
<comment type="caution">
    <text evidence="1">The sequence shown here is derived from an EMBL/GenBank/DDBJ whole genome shotgun (WGS) entry which is preliminary data.</text>
</comment>
<dbReference type="Proteomes" id="UP000029843">
    <property type="component" value="Unassembled WGS sequence"/>
</dbReference>
<dbReference type="PATRIC" id="fig|28229.4.peg.3982"/>
<proteinExistence type="predicted"/>
<dbReference type="Pfam" id="PF07277">
    <property type="entry name" value="SapC"/>
    <property type="match status" value="1"/>
</dbReference>
<evidence type="ECO:0000313" key="2">
    <source>
        <dbReference type="Proteomes" id="UP000029843"/>
    </source>
</evidence>
<dbReference type="RefSeq" id="WP_033095545.1">
    <property type="nucleotide sequence ID" value="NZ_JQED01000055.1"/>
</dbReference>
<gene>
    <name evidence="1" type="ORF">ND2E_0498</name>
</gene>
<dbReference type="InterPro" id="IPR010836">
    <property type="entry name" value="SapC"/>
</dbReference>
<dbReference type="EMBL" id="JQED01000055">
    <property type="protein sequence ID" value="KGJ87091.1"/>
    <property type="molecule type" value="Genomic_DNA"/>
</dbReference>
<reference evidence="1 2" key="1">
    <citation type="submission" date="2014-08" db="EMBL/GenBank/DDBJ databases">
        <title>Genomic and Phenotypic Diversity of Colwellia psychrerythraea strains from Disparate Marine Basins.</title>
        <authorList>
            <person name="Techtmann S.M."/>
            <person name="Stelling S.C."/>
            <person name="Utturkar S.M."/>
            <person name="Alshibli N."/>
            <person name="Harris A."/>
            <person name="Brown S.D."/>
            <person name="Hazen T.C."/>
        </authorList>
    </citation>
    <scope>NUCLEOTIDE SEQUENCE [LARGE SCALE GENOMIC DNA]</scope>
    <source>
        <strain evidence="1 2">ND2E</strain>
    </source>
</reference>
<accession>A0A099K9U1</accession>
<protein>
    <submittedName>
        <fullName evidence="1">SapC family protein</fullName>
    </submittedName>
</protein>
<dbReference type="OrthoDB" id="9806524at2"/>
<sequence length="235" mass="26542">MTPLNNKQHANLRIQKSNDVSRFKNQHLIPITVQDFIPLSTEFPIVFVKNEETGQFISVAVMGIRSGINLYCQDVEWTCAVAPIGFHNAPLSLVKTSDNSDEVTVCFDEKSSFISTDSGEALFDEQGRQTEFLKRKTQALLSVAEFTEQTQAIIHILAQKKLLTSKQLNVKLAREEEPMLLSGIYLIDEKVLNALSAQEFEELRLQGLLPLIYAHLASLHQITRLAIKQNEFEVK</sequence>
<name>A0A099K9U1_COLPS</name>
<evidence type="ECO:0000313" key="1">
    <source>
        <dbReference type="EMBL" id="KGJ87091.1"/>
    </source>
</evidence>
<organism evidence="1 2">
    <name type="scientific">Colwellia psychrerythraea</name>
    <name type="common">Vibrio psychroerythus</name>
    <dbReference type="NCBI Taxonomy" id="28229"/>
    <lineage>
        <taxon>Bacteria</taxon>
        <taxon>Pseudomonadati</taxon>
        <taxon>Pseudomonadota</taxon>
        <taxon>Gammaproteobacteria</taxon>
        <taxon>Alteromonadales</taxon>
        <taxon>Colwelliaceae</taxon>
        <taxon>Colwellia</taxon>
    </lineage>
</organism>